<dbReference type="EMBL" id="CP078073">
    <property type="protein sequence ID" value="QXL87844.1"/>
    <property type="molecule type" value="Genomic_DNA"/>
</dbReference>
<dbReference type="EMBL" id="JAIMBW010000001">
    <property type="protein sequence ID" value="MBY4895248.1"/>
    <property type="molecule type" value="Genomic_DNA"/>
</dbReference>
<proteinExistence type="predicted"/>
<feature type="transmembrane region" description="Helical" evidence="1">
    <location>
        <begin position="12"/>
        <end position="31"/>
    </location>
</feature>
<dbReference type="AlphaFoldDB" id="A0A975TWA6"/>
<dbReference type="RefSeq" id="WP_257894694.1">
    <property type="nucleotide sequence ID" value="NZ_JAIMBW010000001.1"/>
</dbReference>
<gene>
    <name evidence="2" type="ORF">KUL25_21005</name>
</gene>
<accession>A0A975TWA6</accession>
<evidence type="ECO:0000313" key="2">
    <source>
        <dbReference type="EMBL" id="QXL87844.1"/>
    </source>
</evidence>
<evidence type="ECO:0000313" key="3">
    <source>
        <dbReference type="Proteomes" id="UP000693972"/>
    </source>
</evidence>
<keyword evidence="1" id="KW-0812">Transmembrane</keyword>
<keyword evidence="1" id="KW-1133">Transmembrane helix</keyword>
<evidence type="ECO:0000256" key="1">
    <source>
        <dbReference type="SAM" id="Phobius"/>
    </source>
</evidence>
<keyword evidence="1" id="KW-0472">Membrane</keyword>
<protein>
    <submittedName>
        <fullName evidence="2">Uncharacterized protein</fullName>
    </submittedName>
</protein>
<dbReference type="Proteomes" id="UP000693972">
    <property type="component" value="Unassembled WGS sequence"/>
</dbReference>
<sequence length="79" mass="8823">MIHKTEIDLRDISRVVMSGTASYLAVHYFLLPQLVHWGVSFPTYFYIGVVVTGGLAVVINLLFQARDKAAPRPDLHPAE</sequence>
<reference evidence="2 3" key="1">
    <citation type="submission" date="2021-07" db="EMBL/GenBank/DDBJ databases">
        <title>Karlodiniumbacter phycospheric gen. nov., sp. nov., a phycosphere bacterium isolated from karlodinium veneficum.</title>
        <authorList>
            <person name="Peng Y."/>
            <person name="Jiang L."/>
            <person name="Lee J."/>
        </authorList>
    </citation>
    <scope>NUCLEOTIDE SEQUENCE</scope>
    <source>
        <strain evidence="2 3">N5</strain>
    </source>
</reference>
<feature type="transmembrane region" description="Helical" evidence="1">
    <location>
        <begin position="43"/>
        <end position="63"/>
    </location>
</feature>
<organism evidence="2">
    <name type="scientific">Gymnodinialimonas phycosphaerae</name>
    <dbReference type="NCBI Taxonomy" id="2841589"/>
    <lineage>
        <taxon>Bacteria</taxon>
        <taxon>Pseudomonadati</taxon>
        <taxon>Pseudomonadota</taxon>
        <taxon>Alphaproteobacteria</taxon>
        <taxon>Rhodobacterales</taxon>
        <taxon>Paracoccaceae</taxon>
        <taxon>Gymnodinialimonas</taxon>
    </lineage>
</organism>
<keyword evidence="3" id="KW-1185">Reference proteome</keyword>
<name>A0A975TWA6_9RHOB</name>